<accession>A0A8J2JW90</accession>
<keyword evidence="4 5" id="KW-0472">Membrane</keyword>
<gene>
    <name evidence="7" type="ORF">AFUS01_LOCUS16793</name>
</gene>
<evidence type="ECO:0000256" key="5">
    <source>
        <dbReference type="SAM" id="Phobius"/>
    </source>
</evidence>
<dbReference type="InterPro" id="IPR020846">
    <property type="entry name" value="MFS_dom"/>
</dbReference>
<feature type="transmembrane region" description="Helical" evidence="5">
    <location>
        <begin position="224"/>
        <end position="242"/>
    </location>
</feature>
<feature type="domain" description="Major facilitator superfamily (MFS) profile" evidence="6">
    <location>
        <begin position="116"/>
        <end position="574"/>
    </location>
</feature>
<feature type="transmembrane region" description="Helical" evidence="5">
    <location>
        <begin position="427"/>
        <end position="445"/>
    </location>
</feature>
<name>A0A8J2JW90_9HEXA</name>
<dbReference type="PROSITE" id="PS50850">
    <property type="entry name" value="MFS"/>
    <property type="match status" value="1"/>
</dbReference>
<dbReference type="Proteomes" id="UP000708208">
    <property type="component" value="Unassembled WGS sequence"/>
</dbReference>
<feature type="transmembrane region" description="Helical" evidence="5">
    <location>
        <begin position="398"/>
        <end position="415"/>
    </location>
</feature>
<feature type="transmembrane region" description="Helical" evidence="5">
    <location>
        <begin position="546"/>
        <end position="569"/>
    </location>
</feature>
<proteinExistence type="predicted"/>
<feature type="transmembrane region" description="Helical" evidence="5">
    <location>
        <begin position="308"/>
        <end position="327"/>
    </location>
</feature>
<evidence type="ECO:0000259" key="6">
    <source>
        <dbReference type="PROSITE" id="PS50850"/>
    </source>
</evidence>
<dbReference type="PANTHER" id="PTHR24064">
    <property type="entry name" value="SOLUTE CARRIER FAMILY 22 MEMBER"/>
    <property type="match status" value="1"/>
</dbReference>
<dbReference type="GO" id="GO:0022857">
    <property type="term" value="F:transmembrane transporter activity"/>
    <property type="evidence" value="ECO:0007669"/>
    <property type="project" value="InterPro"/>
</dbReference>
<evidence type="ECO:0000256" key="4">
    <source>
        <dbReference type="ARBA" id="ARBA00023136"/>
    </source>
</evidence>
<comment type="subcellular location">
    <subcellularLocation>
        <location evidence="1">Membrane</location>
        <topology evidence="1">Multi-pass membrane protein</topology>
    </subcellularLocation>
</comment>
<evidence type="ECO:0000313" key="8">
    <source>
        <dbReference type="Proteomes" id="UP000708208"/>
    </source>
</evidence>
<feature type="transmembrane region" description="Helical" evidence="5">
    <location>
        <begin position="457"/>
        <end position="474"/>
    </location>
</feature>
<dbReference type="InterPro" id="IPR005828">
    <property type="entry name" value="MFS_sugar_transport-like"/>
</dbReference>
<dbReference type="GO" id="GO:0016020">
    <property type="term" value="C:membrane"/>
    <property type="evidence" value="ECO:0007669"/>
    <property type="project" value="UniProtKB-SubCell"/>
</dbReference>
<keyword evidence="8" id="KW-1185">Reference proteome</keyword>
<evidence type="ECO:0000313" key="7">
    <source>
        <dbReference type="EMBL" id="CAG7727980.1"/>
    </source>
</evidence>
<evidence type="ECO:0000256" key="1">
    <source>
        <dbReference type="ARBA" id="ARBA00004141"/>
    </source>
</evidence>
<feature type="transmembrane region" description="Helical" evidence="5">
    <location>
        <begin position="281"/>
        <end position="302"/>
    </location>
</feature>
<protein>
    <recommendedName>
        <fullName evidence="6">Major facilitator superfamily (MFS) profile domain-containing protein</fullName>
    </recommendedName>
</protein>
<evidence type="ECO:0000256" key="3">
    <source>
        <dbReference type="ARBA" id="ARBA00022989"/>
    </source>
</evidence>
<dbReference type="AlphaFoldDB" id="A0A8J2JW90"/>
<sequence length="607" mass="67341">MILDTLINRQVHAFGKLQSTFLQVPSITYSDTACLPRKRRIKAIVERVSGNLKGPSPTQSSLEQAYVQHSKEARLSSSKRSKEVKLGKCKKPDNVNPQSFEYLLHLTGDFGYFQCFMLIVLLGTEIPAAFVAFAPVFVGKQPESWVCNVNTDNESLVEQKTTDLCNCKGTLTPSDAESSIVTEWNLFCGSSFVSDFITSIQMLGMLTGSLFTSQFSDWYGRKKTYLFVCIIMCVGQGLSAAAPSPIYYATARFLCGAGLSGFMGMSTIYPMEFLTPKWRQLCGSVGPWGEGVMLLALMAYFWRNWRQFLWISCLPFILVIFICPFVPESPRWLLRNKRLEDALQVFKKIHQMNAKPGEPFPITIELLEKISNEECRGMDQSKFTYLDFFRSKELRRKTLFLMGIWFSWACVYFGISYNIKNIKGDPYLNVALLGLADALGYPFALCINNRLGRRKTLIAFMSLGTIFLVALAILDLTFGVSLNSSLVAALCLLGKFGVAGARSAARCLTGESFPTPIRTMGYGISGVTAGVGGIIAPQLAYFGSQWWHPLPFATFALISVGGSAISLLLPETADKTLEERMELEGVGRREKPGETSEIYNNVTAGAV</sequence>
<evidence type="ECO:0000256" key="2">
    <source>
        <dbReference type="ARBA" id="ARBA00022692"/>
    </source>
</evidence>
<dbReference type="OrthoDB" id="5296287at2759"/>
<organism evidence="7 8">
    <name type="scientific">Allacma fusca</name>
    <dbReference type="NCBI Taxonomy" id="39272"/>
    <lineage>
        <taxon>Eukaryota</taxon>
        <taxon>Metazoa</taxon>
        <taxon>Ecdysozoa</taxon>
        <taxon>Arthropoda</taxon>
        <taxon>Hexapoda</taxon>
        <taxon>Collembola</taxon>
        <taxon>Symphypleona</taxon>
        <taxon>Sminthuridae</taxon>
        <taxon>Allacma</taxon>
    </lineage>
</organism>
<keyword evidence="3 5" id="KW-1133">Transmembrane helix</keyword>
<reference evidence="7" key="1">
    <citation type="submission" date="2021-06" db="EMBL/GenBank/DDBJ databases">
        <authorList>
            <person name="Hodson N. C."/>
            <person name="Mongue J. A."/>
            <person name="Jaron S. K."/>
        </authorList>
    </citation>
    <scope>NUCLEOTIDE SEQUENCE</scope>
</reference>
<feature type="transmembrane region" description="Helical" evidence="5">
    <location>
        <begin position="115"/>
        <end position="138"/>
    </location>
</feature>
<feature type="transmembrane region" description="Helical" evidence="5">
    <location>
        <begin position="248"/>
        <end position="269"/>
    </location>
</feature>
<feature type="transmembrane region" description="Helical" evidence="5">
    <location>
        <begin position="480"/>
        <end position="498"/>
    </location>
</feature>
<keyword evidence="2 5" id="KW-0812">Transmembrane</keyword>
<comment type="caution">
    <text evidence="7">The sequence shown here is derived from an EMBL/GenBank/DDBJ whole genome shotgun (WGS) entry which is preliminary data.</text>
</comment>
<dbReference type="EMBL" id="CAJVCH010156473">
    <property type="protein sequence ID" value="CAG7727980.1"/>
    <property type="molecule type" value="Genomic_DNA"/>
</dbReference>
<feature type="transmembrane region" description="Helical" evidence="5">
    <location>
        <begin position="192"/>
        <end position="212"/>
    </location>
</feature>
<dbReference type="Pfam" id="PF00083">
    <property type="entry name" value="Sugar_tr"/>
    <property type="match status" value="1"/>
</dbReference>
<feature type="transmembrane region" description="Helical" evidence="5">
    <location>
        <begin position="519"/>
        <end position="540"/>
    </location>
</feature>